<feature type="coiled-coil region" evidence="1">
    <location>
        <begin position="342"/>
        <end position="411"/>
    </location>
</feature>
<dbReference type="AlphaFoldDB" id="A0A168N4V6"/>
<dbReference type="OrthoDB" id="2130750at2759"/>
<dbReference type="PROSITE" id="PS00845">
    <property type="entry name" value="CAP_GLY_1"/>
    <property type="match status" value="1"/>
</dbReference>
<sequence>MLKNNPGRIGRLSSGVPCTFEKGPRPASAITTIKQHKPSTPATKNRPQRSCQPSSISTAVSAKNDSSFDSTGLTVGQKVSVSSLCALGTIRYIGAIGIKPGLWIGLELDITGSGKNDGSIKGARYFNCPPETGLFILANKVTPLQKSASLSPSFAVAAGTPSVVASKKSITTNGRRHGTKVPSENDTTTNRTTHRSPVSSRQQKQTAQQPVTPTPPLVRTKSVTNPSSPPLSSKASRRHSPPVPKALSTTQKPLAASRFSKSPVAATRPSSVSRRTATPIIATPTKSSPYPKQQGSKISRQTVTPTTTTRQRSSNSSTARVPETLRRSKSTSTRQTVTPEELAKMHQLLEQSRQEKQRLSDEMDGKEAIWERLVTAKESYALQVQDMQLEITRLQDALNLAQQQQQQQQQQAQSPQVSPHSTLELQYTRRIEKLEGLVQQWQRDAQVSHQQLQQQQRDHAAQMEQLRQNLTERDQATADMERNYEATQKASTEACVRHYESTLAQWTSERDQLLASKDDEIARLTQLIDTLKPTNASPTENNDDDDDTGASMFHTSSHRRLEQQLELTTQALENLQRQHQATLHDIEQLRHQVAHQHTEAQAAEQRIRQLLNDLAQEINNRRLVMEERDAGLQNQQRIEDERKDLANTNTRLEDECRRLKVDLEQVRLGNKPPALKLEDKDVLHSDMPISPISDAPAALYCEICETHGHDVMACKAVHSLSLGEQVYCFNCDVFDEHTTWECPNQDESY</sequence>
<organism evidence="4">
    <name type="scientific">Absidia glauca</name>
    <name type="common">Pin mould</name>
    <dbReference type="NCBI Taxonomy" id="4829"/>
    <lineage>
        <taxon>Eukaryota</taxon>
        <taxon>Fungi</taxon>
        <taxon>Fungi incertae sedis</taxon>
        <taxon>Mucoromycota</taxon>
        <taxon>Mucoromycotina</taxon>
        <taxon>Mucoromycetes</taxon>
        <taxon>Mucorales</taxon>
        <taxon>Cunninghamellaceae</taxon>
        <taxon>Absidia</taxon>
    </lineage>
</organism>
<dbReference type="InterPro" id="IPR000938">
    <property type="entry name" value="CAP-Gly_domain"/>
</dbReference>
<dbReference type="PROSITE" id="PS50245">
    <property type="entry name" value="CAP_GLY_2"/>
    <property type="match status" value="1"/>
</dbReference>
<dbReference type="STRING" id="4829.A0A168N4V6"/>
<dbReference type="InParanoid" id="A0A168N4V6"/>
<name>A0A168N4V6_ABSGL</name>
<feature type="compositionally biased region" description="Low complexity" evidence="2">
    <location>
        <begin position="299"/>
        <end position="320"/>
    </location>
</feature>
<evidence type="ECO:0000259" key="3">
    <source>
        <dbReference type="PROSITE" id="PS50245"/>
    </source>
</evidence>
<feature type="domain" description="CAP-Gly" evidence="3">
    <location>
        <begin position="94"/>
        <end position="137"/>
    </location>
</feature>
<feature type="coiled-coil region" evidence="1">
    <location>
        <begin position="558"/>
        <end position="669"/>
    </location>
</feature>
<keyword evidence="5" id="KW-1185">Reference proteome</keyword>
<dbReference type="Gene3D" id="2.30.30.190">
    <property type="entry name" value="CAP Gly-rich-like domain"/>
    <property type="match status" value="1"/>
</dbReference>
<gene>
    <name evidence="4" type="primary">ABSGL_05470.1 scaffold 7169</name>
</gene>
<feature type="compositionally biased region" description="Polar residues" evidence="2">
    <location>
        <begin position="182"/>
        <end position="200"/>
    </location>
</feature>
<dbReference type="Pfam" id="PF01302">
    <property type="entry name" value="CAP_GLY"/>
    <property type="match status" value="1"/>
</dbReference>
<dbReference type="SUPFAM" id="SSF74924">
    <property type="entry name" value="Cap-Gly domain"/>
    <property type="match status" value="1"/>
</dbReference>
<protein>
    <recommendedName>
        <fullName evidence="3">CAP-Gly domain-containing protein</fullName>
    </recommendedName>
</protein>
<dbReference type="PANTHER" id="PTHR18916:SF93">
    <property type="entry name" value="RESTIN HOMOLOG"/>
    <property type="match status" value="1"/>
</dbReference>
<reference evidence="4" key="1">
    <citation type="submission" date="2016-04" db="EMBL/GenBank/DDBJ databases">
        <authorList>
            <person name="Evans L.H."/>
            <person name="Alamgir A."/>
            <person name="Owens N."/>
            <person name="Weber N.D."/>
            <person name="Virtaneva K."/>
            <person name="Barbian K."/>
            <person name="Babar A."/>
            <person name="Rosenke K."/>
        </authorList>
    </citation>
    <scope>NUCLEOTIDE SEQUENCE [LARGE SCALE GENOMIC DNA]</scope>
    <source>
        <strain evidence="4">CBS 101.48</strain>
    </source>
</reference>
<proteinExistence type="predicted"/>
<dbReference type="InterPro" id="IPR036859">
    <property type="entry name" value="CAP-Gly_dom_sf"/>
</dbReference>
<dbReference type="Proteomes" id="UP000078561">
    <property type="component" value="Unassembled WGS sequence"/>
</dbReference>
<dbReference type="OMA" id="HECMRLM"/>
<evidence type="ECO:0000256" key="2">
    <source>
        <dbReference type="SAM" id="MobiDB-lite"/>
    </source>
</evidence>
<feature type="coiled-coil region" evidence="1">
    <location>
        <begin position="438"/>
        <end position="483"/>
    </location>
</feature>
<feature type="compositionally biased region" description="Polar residues" evidence="2">
    <location>
        <begin position="284"/>
        <end position="298"/>
    </location>
</feature>
<dbReference type="SMART" id="SM01052">
    <property type="entry name" value="CAP_GLY"/>
    <property type="match status" value="1"/>
</dbReference>
<evidence type="ECO:0000313" key="5">
    <source>
        <dbReference type="Proteomes" id="UP000078561"/>
    </source>
</evidence>
<keyword evidence="1" id="KW-0175">Coiled coil</keyword>
<feature type="compositionally biased region" description="Polar residues" evidence="2">
    <location>
        <begin position="222"/>
        <end position="234"/>
    </location>
</feature>
<evidence type="ECO:0000313" key="4">
    <source>
        <dbReference type="EMBL" id="SAL99816.1"/>
    </source>
</evidence>
<dbReference type="PANTHER" id="PTHR18916">
    <property type="entry name" value="DYNACTIN 1-RELATED MICROTUBULE-BINDING"/>
    <property type="match status" value="1"/>
</dbReference>
<feature type="region of interest" description="Disordered" evidence="2">
    <location>
        <begin position="35"/>
        <end position="54"/>
    </location>
</feature>
<dbReference type="EMBL" id="LT553030">
    <property type="protein sequence ID" value="SAL99816.1"/>
    <property type="molecule type" value="Genomic_DNA"/>
</dbReference>
<accession>A0A168N4V6</accession>
<evidence type="ECO:0000256" key="1">
    <source>
        <dbReference type="SAM" id="Coils"/>
    </source>
</evidence>
<feature type="compositionally biased region" description="Low complexity" evidence="2">
    <location>
        <begin position="201"/>
        <end position="221"/>
    </location>
</feature>
<feature type="region of interest" description="Disordered" evidence="2">
    <location>
        <begin position="167"/>
        <end position="342"/>
    </location>
</feature>